<dbReference type="PRINTS" id="PR00149">
    <property type="entry name" value="FUMRATELYASE"/>
</dbReference>
<dbReference type="Gene3D" id="1.10.40.30">
    <property type="entry name" value="Fumarase/aspartase (C-terminal domain)"/>
    <property type="match status" value="1"/>
</dbReference>
<dbReference type="InterPro" id="IPR009049">
    <property type="entry name" value="Argininosuccinate_lyase"/>
</dbReference>
<feature type="domain" description="Fumarate lyase N-terminal" evidence="7">
    <location>
        <begin position="6"/>
        <end position="300"/>
    </location>
</feature>
<dbReference type="EMBL" id="CP017253">
    <property type="protein sequence ID" value="AOR24468.1"/>
    <property type="molecule type" value="Genomic_DNA"/>
</dbReference>
<comment type="subcellular location">
    <subcellularLocation>
        <location evidence="6">Cytoplasm</location>
    </subcellularLocation>
</comment>
<evidence type="ECO:0000313" key="10">
    <source>
        <dbReference type="Proteomes" id="UP000094652"/>
    </source>
</evidence>
<dbReference type="InterPro" id="IPR022761">
    <property type="entry name" value="Fumarate_lyase_N"/>
</dbReference>
<dbReference type="FunFam" id="1.20.200.10:FF:000002">
    <property type="entry name" value="Argininosuccinate lyase"/>
    <property type="match status" value="1"/>
</dbReference>
<keyword evidence="10" id="KW-1185">Reference proteome</keyword>
<dbReference type="Gene3D" id="1.20.200.10">
    <property type="entry name" value="Fumarase/aspartase (Central domain)"/>
    <property type="match status" value="1"/>
</dbReference>
<dbReference type="NCBIfam" id="TIGR00838">
    <property type="entry name" value="argH"/>
    <property type="match status" value="1"/>
</dbReference>
<dbReference type="FunFam" id="1.10.40.30:FF:000001">
    <property type="entry name" value="Argininosuccinate lyase"/>
    <property type="match status" value="1"/>
</dbReference>
<keyword evidence="4 6" id="KW-0028">Amino-acid biosynthesis</keyword>
<evidence type="ECO:0000256" key="1">
    <source>
        <dbReference type="ARBA" id="ARBA00004941"/>
    </source>
</evidence>
<dbReference type="STRING" id="394958.BGI42_12300"/>
<dbReference type="PANTHER" id="PTHR43814">
    <property type="entry name" value="ARGININOSUCCINATE LYASE"/>
    <property type="match status" value="1"/>
</dbReference>
<accession>A0A1D7XMA0</accession>
<dbReference type="GO" id="GO:0042450">
    <property type="term" value="P:L-arginine biosynthetic process via ornithine"/>
    <property type="evidence" value="ECO:0007669"/>
    <property type="project" value="UniProtKB-UniRule"/>
</dbReference>
<evidence type="ECO:0000256" key="4">
    <source>
        <dbReference type="ARBA" id="ARBA00022605"/>
    </source>
</evidence>
<dbReference type="PRINTS" id="PR00145">
    <property type="entry name" value="ARGSUCLYASE"/>
</dbReference>
<dbReference type="RefSeq" id="WP_069680596.1">
    <property type="nucleotide sequence ID" value="NZ_CP017253.2"/>
</dbReference>
<evidence type="ECO:0000259" key="7">
    <source>
        <dbReference type="Pfam" id="PF00206"/>
    </source>
</evidence>
<keyword evidence="5 6" id="KW-0456">Lyase</keyword>
<protein>
    <recommendedName>
        <fullName evidence="2 6">Argininosuccinate lyase</fullName>
        <shortName evidence="6">ASAL</shortName>
        <ecNumber evidence="2 6">4.3.2.1</ecNumber>
    </recommendedName>
    <alternativeName>
        <fullName evidence="6">Arginosuccinase</fullName>
    </alternativeName>
</protein>
<dbReference type="InterPro" id="IPR008948">
    <property type="entry name" value="L-Aspartase-like"/>
</dbReference>
<reference evidence="10" key="1">
    <citation type="submission" date="2016-09" db="EMBL/GenBank/DDBJ databases">
        <title>Genomics of Clostridium taeniosporum, an organism which forms endospores with ribbon-like appendages.</title>
        <authorList>
            <person name="Walker J.R."/>
        </authorList>
    </citation>
    <scope>NUCLEOTIDE SEQUENCE [LARGE SCALE GENOMIC DNA]</scope>
    <source>
        <strain evidence="10">1/k</strain>
    </source>
</reference>
<dbReference type="GO" id="GO:0004056">
    <property type="term" value="F:argininosuccinate lyase activity"/>
    <property type="evidence" value="ECO:0007669"/>
    <property type="project" value="UniProtKB-UniRule"/>
</dbReference>
<dbReference type="CDD" id="cd01359">
    <property type="entry name" value="Argininosuccinate_lyase"/>
    <property type="match status" value="1"/>
</dbReference>
<dbReference type="Proteomes" id="UP000094652">
    <property type="component" value="Chromosome"/>
</dbReference>
<keyword evidence="3 6" id="KW-0055">Arginine biosynthesis</keyword>
<evidence type="ECO:0000256" key="5">
    <source>
        <dbReference type="ARBA" id="ARBA00023239"/>
    </source>
</evidence>
<dbReference type="HAMAP" id="MF_00006">
    <property type="entry name" value="Arg_succ_lyase"/>
    <property type="match status" value="1"/>
</dbReference>
<comment type="catalytic activity">
    <reaction evidence="6">
        <text>2-(N(omega)-L-arginino)succinate = fumarate + L-arginine</text>
        <dbReference type="Rhea" id="RHEA:24020"/>
        <dbReference type="ChEBI" id="CHEBI:29806"/>
        <dbReference type="ChEBI" id="CHEBI:32682"/>
        <dbReference type="ChEBI" id="CHEBI:57472"/>
        <dbReference type="EC" id="4.3.2.1"/>
    </reaction>
</comment>
<dbReference type="Pfam" id="PF00206">
    <property type="entry name" value="Lyase_1"/>
    <property type="match status" value="1"/>
</dbReference>
<dbReference type="Pfam" id="PF14698">
    <property type="entry name" value="ASL_C2"/>
    <property type="match status" value="1"/>
</dbReference>
<name>A0A1D7XMA0_9CLOT</name>
<dbReference type="InterPro" id="IPR029419">
    <property type="entry name" value="Arg_succ_lyase_C"/>
</dbReference>
<dbReference type="UniPathway" id="UPA00068">
    <property type="reaction ID" value="UER00114"/>
</dbReference>
<comment type="pathway">
    <text evidence="1 6">Amino-acid biosynthesis; L-arginine biosynthesis; L-arginine from L-ornithine and carbamoyl phosphate: step 3/3.</text>
</comment>
<comment type="similarity">
    <text evidence="6">Belongs to the lyase 1 family. Argininosuccinate lyase subfamily.</text>
</comment>
<evidence type="ECO:0000256" key="2">
    <source>
        <dbReference type="ARBA" id="ARBA00012338"/>
    </source>
</evidence>
<evidence type="ECO:0000259" key="8">
    <source>
        <dbReference type="Pfam" id="PF14698"/>
    </source>
</evidence>
<evidence type="ECO:0000256" key="3">
    <source>
        <dbReference type="ARBA" id="ARBA00022571"/>
    </source>
</evidence>
<organism evidence="9 10">
    <name type="scientific">Clostridium taeniosporum</name>
    <dbReference type="NCBI Taxonomy" id="394958"/>
    <lineage>
        <taxon>Bacteria</taxon>
        <taxon>Bacillati</taxon>
        <taxon>Bacillota</taxon>
        <taxon>Clostridia</taxon>
        <taxon>Eubacteriales</taxon>
        <taxon>Clostridiaceae</taxon>
        <taxon>Clostridium</taxon>
    </lineage>
</organism>
<evidence type="ECO:0000313" key="9">
    <source>
        <dbReference type="EMBL" id="AOR24468.1"/>
    </source>
</evidence>
<dbReference type="InterPro" id="IPR020557">
    <property type="entry name" value="Fumarate_lyase_CS"/>
</dbReference>
<dbReference type="Gene3D" id="1.10.275.10">
    <property type="entry name" value="Fumarase/aspartase (N-terminal domain)"/>
    <property type="match status" value="1"/>
</dbReference>
<dbReference type="PROSITE" id="PS00163">
    <property type="entry name" value="FUMARATE_LYASES"/>
    <property type="match status" value="1"/>
</dbReference>
<gene>
    <name evidence="6 9" type="primary">argH</name>
    <name evidence="9" type="ORF">BGI42_12300</name>
</gene>
<dbReference type="InterPro" id="IPR000362">
    <property type="entry name" value="Fumarate_lyase_fam"/>
</dbReference>
<proteinExistence type="inferred from homology"/>
<dbReference type="PANTHER" id="PTHR43814:SF1">
    <property type="entry name" value="ARGININOSUCCINATE LYASE"/>
    <property type="match status" value="1"/>
</dbReference>
<dbReference type="OrthoDB" id="9769623at2"/>
<feature type="domain" description="Argininosuccinate lyase C-terminal" evidence="8">
    <location>
        <begin position="363"/>
        <end position="430"/>
    </location>
</feature>
<dbReference type="AlphaFoldDB" id="A0A1D7XMA0"/>
<keyword evidence="6" id="KW-0963">Cytoplasm</keyword>
<dbReference type="SUPFAM" id="SSF48557">
    <property type="entry name" value="L-aspartase-like"/>
    <property type="match status" value="1"/>
</dbReference>
<dbReference type="InterPro" id="IPR024083">
    <property type="entry name" value="Fumarase/histidase_N"/>
</dbReference>
<sequence>MKLWGGRFNKGTDQLVNDFNSSINIDSRMYKEDIEGSLAHAAMLGEQNIISKEASLKITSGLLEILKRIDNNIISIDLTSEDIHSFVESTLTDYIGEYGKMLHTARSRNDQITLDLRLYLKKELIKLEKDIFYLEEILLEKSEEHIKTIMPGYTHMQKAQPITLSHHLLAYAEMFKRDIGRINDAYKRTDEMPLGSGALATSTYPIDRNMVAKNLGFSKITLNSLDSVSDRDYVIETLSVLSLIMMHLSRFSEEVILWCTGEFNFIELDDRYSTGSSIMPQKKNPDVAELIRGKTGRVYGDLITLLTIMKGIPLAYNKDMQEDKEALFDALDTVSLSLKTFAGMIKTMKVNKDNMKKSAALGFTNATDLADYLVKKGAYFRDAHGIVGQIVLKCIQYNKMIEDLTLNELKEFSPIFEEDVYDAINLYTCIQERKVIGGPSSDSIKLQIKELKKFIHQFKENKSHS</sequence>
<evidence type="ECO:0000256" key="6">
    <source>
        <dbReference type="HAMAP-Rule" id="MF_00006"/>
    </source>
</evidence>
<dbReference type="EC" id="4.3.2.1" evidence="2 6"/>
<dbReference type="GO" id="GO:0005829">
    <property type="term" value="C:cytosol"/>
    <property type="evidence" value="ECO:0007669"/>
    <property type="project" value="TreeGrafter"/>
</dbReference>
<dbReference type="KEGG" id="ctae:BGI42_12300"/>